<keyword evidence="2" id="KW-1185">Reference proteome</keyword>
<organism evidence="1 2">
    <name type="scientific">Pristionchus entomophagus</name>
    <dbReference type="NCBI Taxonomy" id="358040"/>
    <lineage>
        <taxon>Eukaryota</taxon>
        <taxon>Metazoa</taxon>
        <taxon>Ecdysozoa</taxon>
        <taxon>Nematoda</taxon>
        <taxon>Chromadorea</taxon>
        <taxon>Rhabditida</taxon>
        <taxon>Rhabditina</taxon>
        <taxon>Diplogasteromorpha</taxon>
        <taxon>Diplogasteroidea</taxon>
        <taxon>Neodiplogasteridae</taxon>
        <taxon>Pristionchus</taxon>
    </lineage>
</organism>
<evidence type="ECO:0000313" key="1">
    <source>
        <dbReference type="EMBL" id="GMS93227.1"/>
    </source>
</evidence>
<comment type="caution">
    <text evidence="1">The sequence shown here is derived from an EMBL/GenBank/DDBJ whole genome shotgun (WGS) entry which is preliminary data.</text>
</comment>
<protein>
    <submittedName>
        <fullName evidence="1">Uncharacterized protein</fullName>
    </submittedName>
</protein>
<sequence length="72" mass="7939">VGSSMARFVLPQAEGNAAAMKCSFPLGRVTPMMSMCSAIHPSSFAIFEAMRRAKHFFPSRELPPYPDPNDHI</sequence>
<dbReference type="AlphaFoldDB" id="A0AAV5TEY5"/>
<feature type="non-terminal residue" evidence="1">
    <location>
        <position position="72"/>
    </location>
</feature>
<gene>
    <name evidence="1" type="ORF">PENTCL1PPCAC_15402</name>
</gene>
<reference evidence="1" key="1">
    <citation type="submission" date="2023-10" db="EMBL/GenBank/DDBJ databases">
        <title>Genome assembly of Pristionchus species.</title>
        <authorList>
            <person name="Yoshida K."/>
            <person name="Sommer R.J."/>
        </authorList>
    </citation>
    <scope>NUCLEOTIDE SEQUENCE</scope>
    <source>
        <strain evidence="1">RS0144</strain>
    </source>
</reference>
<proteinExistence type="predicted"/>
<feature type="non-terminal residue" evidence="1">
    <location>
        <position position="1"/>
    </location>
</feature>
<evidence type="ECO:0000313" key="2">
    <source>
        <dbReference type="Proteomes" id="UP001432027"/>
    </source>
</evidence>
<name>A0AAV5TEY5_9BILA</name>
<dbReference type="Proteomes" id="UP001432027">
    <property type="component" value="Unassembled WGS sequence"/>
</dbReference>
<dbReference type="EMBL" id="BTSX01000004">
    <property type="protein sequence ID" value="GMS93227.1"/>
    <property type="molecule type" value="Genomic_DNA"/>
</dbReference>
<accession>A0AAV5TEY5</accession>